<organism evidence="3 4">
    <name type="scientific">Candidatus Muproteobacteria bacterium RBG_16_60_9</name>
    <dbReference type="NCBI Taxonomy" id="1817755"/>
    <lineage>
        <taxon>Bacteria</taxon>
        <taxon>Pseudomonadati</taxon>
        <taxon>Pseudomonadota</taxon>
        <taxon>Candidatus Muproteobacteria</taxon>
    </lineage>
</organism>
<dbReference type="AlphaFoldDB" id="A0A1F6VIQ7"/>
<protein>
    <submittedName>
        <fullName evidence="3">Type IV pilus modification protein PilV</fullName>
    </submittedName>
</protein>
<reference evidence="3 4" key="1">
    <citation type="journal article" date="2016" name="Nat. Commun.">
        <title>Thousands of microbial genomes shed light on interconnected biogeochemical processes in an aquifer system.</title>
        <authorList>
            <person name="Anantharaman K."/>
            <person name="Brown C.T."/>
            <person name="Hug L.A."/>
            <person name="Sharon I."/>
            <person name="Castelle C.J."/>
            <person name="Probst A.J."/>
            <person name="Thomas B.C."/>
            <person name="Singh A."/>
            <person name="Wilkins M.J."/>
            <person name="Karaoz U."/>
            <person name="Brodie E.L."/>
            <person name="Williams K.H."/>
            <person name="Hubbard S.S."/>
            <person name="Banfield J.F."/>
        </authorList>
    </citation>
    <scope>NUCLEOTIDE SEQUENCE [LARGE SCALE GENOMIC DNA]</scope>
</reference>
<evidence type="ECO:0000313" key="4">
    <source>
        <dbReference type="Proteomes" id="UP000179076"/>
    </source>
</evidence>
<accession>A0A1F6VIQ7</accession>
<gene>
    <name evidence="3" type="ORF">A2W18_12080</name>
</gene>
<dbReference type="Proteomes" id="UP000179076">
    <property type="component" value="Unassembled WGS sequence"/>
</dbReference>
<dbReference type="NCBIfam" id="TIGR02523">
    <property type="entry name" value="type_IV_pilV"/>
    <property type="match status" value="1"/>
</dbReference>
<name>A0A1F6VIQ7_9PROT</name>
<feature type="domain" description="Type IV pilin Tt1218-like" evidence="2">
    <location>
        <begin position="35"/>
        <end position="117"/>
    </location>
</feature>
<evidence type="ECO:0000313" key="3">
    <source>
        <dbReference type="EMBL" id="OGI69551.1"/>
    </source>
</evidence>
<keyword evidence="1" id="KW-0812">Transmembrane</keyword>
<proteinExistence type="predicted"/>
<dbReference type="InterPro" id="IPR054402">
    <property type="entry name" value="Tt1218-like_dom"/>
</dbReference>
<comment type="caution">
    <text evidence="3">The sequence shown here is derived from an EMBL/GenBank/DDBJ whole genome shotgun (WGS) entry which is preliminary data.</text>
</comment>
<sequence length="168" mass="18366">MRIFLGNNRLSGGFTLVEVLVAIVVLSIGLLGLAALQITSLQFNSNSYLRTQATVVAYDLIDRMRSNRAAFAANAYHVPTTSAADTMVTTTYQGCKSSSCDCQGSACSISNLAIYDLGQWYELTDNLLPGSLTNRPTITRNSVTNEATIDIKWTEKDVQQSKSWTVRL</sequence>
<dbReference type="PROSITE" id="PS00409">
    <property type="entry name" value="PROKAR_NTER_METHYL"/>
    <property type="match status" value="1"/>
</dbReference>
<dbReference type="NCBIfam" id="TIGR02532">
    <property type="entry name" value="IV_pilin_GFxxxE"/>
    <property type="match status" value="1"/>
</dbReference>
<dbReference type="InterPro" id="IPR013362">
    <property type="entry name" value="Pilus_4_PilV"/>
</dbReference>
<evidence type="ECO:0000259" key="2">
    <source>
        <dbReference type="Pfam" id="PF22150"/>
    </source>
</evidence>
<dbReference type="EMBL" id="MFSP01000018">
    <property type="protein sequence ID" value="OGI69551.1"/>
    <property type="molecule type" value="Genomic_DNA"/>
</dbReference>
<dbReference type="Pfam" id="PF07963">
    <property type="entry name" value="N_methyl"/>
    <property type="match status" value="1"/>
</dbReference>
<dbReference type="Pfam" id="PF22150">
    <property type="entry name" value="Tt1218-like"/>
    <property type="match status" value="1"/>
</dbReference>
<evidence type="ECO:0000256" key="1">
    <source>
        <dbReference type="SAM" id="Phobius"/>
    </source>
</evidence>
<dbReference type="InterPro" id="IPR012902">
    <property type="entry name" value="N_methyl_site"/>
</dbReference>
<keyword evidence="1" id="KW-1133">Transmembrane helix</keyword>
<feature type="transmembrane region" description="Helical" evidence="1">
    <location>
        <begin position="12"/>
        <end position="36"/>
    </location>
</feature>
<keyword evidence="1" id="KW-0472">Membrane</keyword>